<reference evidence="1 2" key="1">
    <citation type="submission" date="2016-01" db="EMBL/GenBank/DDBJ databases">
        <title>Genome sequencing of Roseivirga seohaensis SW-152.</title>
        <authorList>
            <person name="Selvaratnam C."/>
            <person name="Thevarajoo S."/>
            <person name="Goh K.M."/>
            <person name="Ee R."/>
            <person name="Chan K.-G."/>
            <person name="Chong C.S."/>
        </authorList>
    </citation>
    <scope>NUCLEOTIDE SEQUENCE [LARGE SCALE GENOMIC DNA]</scope>
    <source>
        <strain evidence="1 2">SW-152</strain>
    </source>
</reference>
<accession>A0A150Y1S7</accession>
<organism evidence="1 2">
    <name type="scientific">Roseivirga seohaensis</name>
    <dbReference type="NCBI Taxonomy" id="1914963"/>
    <lineage>
        <taxon>Bacteria</taxon>
        <taxon>Pseudomonadati</taxon>
        <taxon>Bacteroidota</taxon>
        <taxon>Cytophagia</taxon>
        <taxon>Cytophagales</taxon>
        <taxon>Roseivirgaceae</taxon>
        <taxon>Roseivirga</taxon>
    </lineage>
</organism>
<dbReference type="AlphaFoldDB" id="A0A150Y1S7"/>
<protein>
    <submittedName>
        <fullName evidence="1">Uncharacterized protein</fullName>
    </submittedName>
</protein>
<dbReference type="STRING" id="1914963.AWW67_18035"/>
<dbReference type="EMBL" id="LRPB01000007">
    <property type="protein sequence ID" value="KYG84886.1"/>
    <property type="molecule type" value="Genomic_DNA"/>
</dbReference>
<gene>
    <name evidence="1" type="ORF">AWW67_18035</name>
</gene>
<sequence>MEERKLEVLRFFVSPKDNKNEKLPLYNVEGIDLFDNLFTNLIPFIDDLPPDERNKRIVQFGKTSTGATVFHRKDAIRSVSGIIETGKYGKEENVVDINRKKDDLPVFRMMKNHALQKPFFFLICISSKKNEGLIFLEREGLFGIKQVFTLVLSKYISKNFPEKSFHFSNFIDDKFVKKFINEGVYNKIRLVRNSLPEDVAEKYGLEKFNTDDFVLELSIRSKGKRRIGGSARKRIQEIFENNPNGFFTSDDFKKIGFDDEASIHVNSTYKNSSRTINLSDTLKFRPYYDIKVNITSTGHSDFKSIEGECIQLLEDFNLDLY</sequence>
<comment type="caution">
    <text evidence="1">The sequence shown here is derived from an EMBL/GenBank/DDBJ whole genome shotgun (WGS) entry which is preliminary data.</text>
</comment>
<evidence type="ECO:0000313" key="2">
    <source>
        <dbReference type="Proteomes" id="UP000075663"/>
    </source>
</evidence>
<proteinExistence type="predicted"/>
<dbReference type="Proteomes" id="UP000075663">
    <property type="component" value="Unassembled WGS sequence"/>
</dbReference>
<name>A0A150Y1S7_9BACT</name>
<evidence type="ECO:0000313" key="1">
    <source>
        <dbReference type="EMBL" id="KYG84886.1"/>
    </source>
</evidence>
<dbReference type="RefSeq" id="WP_062300542.1">
    <property type="nucleotide sequence ID" value="NZ_LRPB01000007.1"/>
</dbReference>